<feature type="domain" description="HTH deoR-type" evidence="4">
    <location>
        <begin position="6"/>
        <end position="61"/>
    </location>
</feature>
<dbReference type="SUPFAM" id="SSF100950">
    <property type="entry name" value="NagB/RpiA/CoA transferase-like"/>
    <property type="match status" value="1"/>
</dbReference>
<evidence type="ECO:0000313" key="6">
    <source>
        <dbReference type="Proteomes" id="UP000595278"/>
    </source>
</evidence>
<keyword evidence="6" id="KW-1185">Reference proteome</keyword>
<dbReference type="InterPro" id="IPR050313">
    <property type="entry name" value="Carb_Metab_HTH_regulators"/>
</dbReference>
<keyword evidence="2" id="KW-0238">DNA-binding</keyword>
<evidence type="ECO:0000259" key="4">
    <source>
        <dbReference type="PROSITE" id="PS51000"/>
    </source>
</evidence>
<organism evidence="5 6">
    <name type="scientific">Entomomonas asaccharolytica</name>
    <dbReference type="NCBI Taxonomy" id="2785331"/>
    <lineage>
        <taxon>Bacteria</taxon>
        <taxon>Pseudomonadati</taxon>
        <taxon>Pseudomonadota</taxon>
        <taxon>Gammaproteobacteria</taxon>
        <taxon>Pseudomonadales</taxon>
        <taxon>Pseudomonadaceae</taxon>
        <taxon>Entomomonas</taxon>
    </lineage>
</organism>
<evidence type="ECO:0000256" key="1">
    <source>
        <dbReference type="ARBA" id="ARBA00023015"/>
    </source>
</evidence>
<dbReference type="AlphaFoldDB" id="A0A974RXJ1"/>
<dbReference type="SUPFAM" id="SSF46785">
    <property type="entry name" value="Winged helix' DNA-binding domain"/>
    <property type="match status" value="1"/>
</dbReference>
<dbReference type="EMBL" id="CP067393">
    <property type="protein sequence ID" value="QQP86227.1"/>
    <property type="molecule type" value="Genomic_DNA"/>
</dbReference>
<dbReference type="InterPro" id="IPR036390">
    <property type="entry name" value="WH_DNA-bd_sf"/>
</dbReference>
<dbReference type="RefSeq" id="WP_201093914.1">
    <property type="nucleotide sequence ID" value="NZ_CP067393.1"/>
</dbReference>
<reference evidence="5 6" key="1">
    <citation type="submission" date="2021-01" db="EMBL/GenBank/DDBJ databases">
        <title>Entomomonas sp. F2A isolated from a house cricket (Acheta domesticus).</title>
        <authorList>
            <person name="Spergser J."/>
            <person name="Busse H.-J."/>
        </authorList>
    </citation>
    <scope>NUCLEOTIDE SEQUENCE [LARGE SCALE GENOMIC DNA]</scope>
    <source>
        <strain evidence="5 6">F2A</strain>
    </source>
</reference>
<dbReference type="SMART" id="SM01134">
    <property type="entry name" value="DeoRC"/>
    <property type="match status" value="1"/>
</dbReference>
<dbReference type="PANTHER" id="PTHR30363">
    <property type="entry name" value="HTH-TYPE TRANSCRIPTIONAL REGULATOR SRLR-RELATED"/>
    <property type="match status" value="1"/>
</dbReference>
<evidence type="ECO:0000256" key="3">
    <source>
        <dbReference type="ARBA" id="ARBA00023163"/>
    </source>
</evidence>
<proteinExistence type="predicted"/>
<keyword evidence="3" id="KW-0804">Transcription</keyword>
<dbReference type="SMART" id="SM00420">
    <property type="entry name" value="HTH_DEOR"/>
    <property type="match status" value="1"/>
</dbReference>
<evidence type="ECO:0000313" key="5">
    <source>
        <dbReference type="EMBL" id="QQP86227.1"/>
    </source>
</evidence>
<dbReference type="InterPro" id="IPR001034">
    <property type="entry name" value="DeoR_HTH"/>
</dbReference>
<dbReference type="KEGG" id="eaz:JHT90_03005"/>
<dbReference type="GO" id="GO:0003677">
    <property type="term" value="F:DNA binding"/>
    <property type="evidence" value="ECO:0007669"/>
    <property type="project" value="UniProtKB-KW"/>
</dbReference>
<dbReference type="Proteomes" id="UP000595278">
    <property type="component" value="Chromosome"/>
</dbReference>
<dbReference type="Pfam" id="PF00455">
    <property type="entry name" value="DeoRC"/>
    <property type="match status" value="1"/>
</dbReference>
<dbReference type="InterPro" id="IPR037171">
    <property type="entry name" value="NagB/RpiA_transferase-like"/>
</dbReference>
<dbReference type="InterPro" id="IPR036388">
    <property type="entry name" value="WH-like_DNA-bd_sf"/>
</dbReference>
<dbReference type="InterPro" id="IPR018356">
    <property type="entry name" value="Tscrpt_reg_HTH_DeoR_CS"/>
</dbReference>
<dbReference type="Pfam" id="PF08220">
    <property type="entry name" value="HTH_DeoR"/>
    <property type="match status" value="1"/>
</dbReference>
<name>A0A974RXJ1_9GAMM</name>
<protein>
    <submittedName>
        <fullName evidence="5">DeoR family transcriptional regulator</fullName>
    </submittedName>
</protein>
<sequence>MPQRNTQQRRNYIIDQITSRGEVSVEQLSAEFNTSEVTIRKDLNVLENEGKLLRRYGGAVRLPSHTTELLVSQYKQAIAQLASQLIKNNSRIVIDSGNTTSALVPLLAEKKNLLVMTNSLKVANQLLTLEPEPTLLMPGGTWDPISESFQGKIAEQVLEYYDFDQLFIGADGLDLAHGTTSFHELLTLSRAMAKNAHQVIVMLEADKIGRKIPNIELTWDQIDILITDDRLDKTIQKQITKCGVQLLCATLPDSEDI</sequence>
<evidence type="ECO:0000256" key="2">
    <source>
        <dbReference type="ARBA" id="ARBA00023125"/>
    </source>
</evidence>
<dbReference type="InterPro" id="IPR014036">
    <property type="entry name" value="DeoR-like_C"/>
</dbReference>
<gene>
    <name evidence="5" type="ORF">JHT90_03005</name>
</gene>
<keyword evidence="1" id="KW-0805">Transcription regulation</keyword>
<dbReference type="PRINTS" id="PR00037">
    <property type="entry name" value="HTHLACR"/>
</dbReference>
<dbReference type="Gene3D" id="1.10.10.10">
    <property type="entry name" value="Winged helix-like DNA-binding domain superfamily/Winged helix DNA-binding domain"/>
    <property type="match status" value="1"/>
</dbReference>
<dbReference type="PANTHER" id="PTHR30363:SF44">
    <property type="entry name" value="AGA OPERON TRANSCRIPTIONAL REPRESSOR-RELATED"/>
    <property type="match status" value="1"/>
</dbReference>
<accession>A0A974RXJ1</accession>
<dbReference type="PROSITE" id="PS00894">
    <property type="entry name" value="HTH_DEOR_1"/>
    <property type="match status" value="1"/>
</dbReference>
<dbReference type="Gene3D" id="3.40.50.1360">
    <property type="match status" value="1"/>
</dbReference>
<dbReference type="PROSITE" id="PS51000">
    <property type="entry name" value="HTH_DEOR_2"/>
    <property type="match status" value="1"/>
</dbReference>
<dbReference type="GO" id="GO:0003700">
    <property type="term" value="F:DNA-binding transcription factor activity"/>
    <property type="evidence" value="ECO:0007669"/>
    <property type="project" value="InterPro"/>
</dbReference>